<dbReference type="InterPro" id="IPR050597">
    <property type="entry name" value="Cytochrome_c_Oxidase_Subunit"/>
</dbReference>
<evidence type="ECO:0000256" key="6">
    <source>
        <dbReference type="PROSITE-ProRule" id="PRU00433"/>
    </source>
</evidence>
<accession>A0A143PTR7</accession>
<evidence type="ECO:0000256" key="4">
    <source>
        <dbReference type="ARBA" id="ARBA00022982"/>
    </source>
</evidence>
<evidence type="ECO:0000313" key="10">
    <source>
        <dbReference type="Proteomes" id="UP000076079"/>
    </source>
</evidence>
<proteinExistence type="predicted"/>
<dbReference type="RefSeq" id="WP_110173535.1">
    <property type="nucleotide sequence ID" value="NZ_CP015136.1"/>
</dbReference>
<keyword evidence="4" id="KW-0249">Electron transport</keyword>
<dbReference type="InterPro" id="IPR036909">
    <property type="entry name" value="Cyt_c-like_dom_sf"/>
</dbReference>
<keyword evidence="5 6" id="KW-0408">Iron</keyword>
<keyword evidence="3 6" id="KW-0479">Metal-binding</keyword>
<dbReference type="STRING" id="1855912.LuPra_05317"/>
<dbReference type="PATRIC" id="fig|1813736.3.peg.5594"/>
<dbReference type="InterPro" id="IPR009056">
    <property type="entry name" value="Cyt_c-like_dom"/>
</dbReference>
<feature type="domain" description="Cytochrome c" evidence="8">
    <location>
        <begin position="37"/>
        <end position="131"/>
    </location>
</feature>
<feature type="domain" description="Cytochrome c" evidence="8">
    <location>
        <begin position="155"/>
        <end position="251"/>
    </location>
</feature>
<dbReference type="EC" id="1.97.1.9" evidence="9"/>
<protein>
    <submittedName>
        <fullName evidence="9">Selenate reductase subunit gamma</fullName>
        <ecNumber evidence="9">1.97.1.9</ecNumber>
    </submittedName>
</protein>
<organism evidence="9 10">
    <name type="scientific">Luteitalea pratensis</name>
    <dbReference type="NCBI Taxonomy" id="1855912"/>
    <lineage>
        <taxon>Bacteria</taxon>
        <taxon>Pseudomonadati</taxon>
        <taxon>Acidobacteriota</taxon>
        <taxon>Vicinamibacteria</taxon>
        <taxon>Vicinamibacterales</taxon>
        <taxon>Vicinamibacteraceae</taxon>
        <taxon>Luteitalea</taxon>
    </lineage>
</organism>
<dbReference type="Pfam" id="PF09459">
    <property type="entry name" value="EB_dh"/>
    <property type="match status" value="1"/>
</dbReference>
<name>A0A143PTR7_LUTPR</name>
<dbReference type="Gene3D" id="1.10.760.10">
    <property type="entry name" value="Cytochrome c-like domain"/>
    <property type="match status" value="2"/>
</dbReference>
<dbReference type="Pfam" id="PF00034">
    <property type="entry name" value="Cytochrom_C"/>
    <property type="match status" value="1"/>
</dbReference>
<evidence type="ECO:0000256" key="2">
    <source>
        <dbReference type="ARBA" id="ARBA00022617"/>
    </source>
</evidence>
<gene>
    <name evidence="9" type="primary">serC_2</name>
    <name evidence="9" type="ORF">LuPra_05317</name>
</gene>
<dbReference type="Proteomes" id="UP000076079">
    <property type="component" value="Chromosome"/>
</dbReference>
<dbReference type="KEGG" id="abac:LuPra_05317"/>
<evidence type="ECO:0000256" key="7">
    <source>
        <dbReference type="SAM" id="MobiDB-lite"/>
    </source>
</evidence>
<sequence>MTPRLFTSGCAVVLIGVVWAMPMRSVKAQGPYVGTDAQRESGKQLYGKYCAQCHGDKGDGEGYATPHLYPRPRNFTTGKFKVRTTPNGALPTHQDLVNIIRRGMPYTSMPAWPDLTDQEVANLAYYITTFSPDFTNPERAPKPVELPSAPAATSATIEQGKKLYEETGCTKCHGTLGRGDGASAPTLKDDFDHPIRAADLTQSWTFRGGATREDIFRTMSTGFNGTPMPAFVDGLSPEQRWAITDYIASLSGSEGPGYTNLVVAKYVKEPIDMAKGAASFAAAPVAHLPIVGQIMEPGRAFHPPTTSLSVQAIYDDTSIATLVRWHDRTAEKTGQNGPSLPVAPEEEEEGGGAAEAAGGSPFGDAEVAPGAAQPAEKDPFAEAEAPAVTSEFSDAVAIQIPSETPATARKPYFIFGDAENSVDLWFFDLAQAAPVQFTGKGSADVAPKDPTDVTGVASYANGEWSVIFKRPLRPASAAPFSPGEFLPIAFSVWDGFSRERGSRRGLTLWYSIYVEPQNVPSAVGPMIRTALSILAIELILVGWVRWRYGSRARGELGDPSRPAATHA</sequence>
<feature type="region of interest" description="Disordered" evidence="7">
    <location>
        <begin position="330"/>
        <end position="381"/>
    </location>
</feature>
<dbReference type="PANTHER" id="PTHR33751:SF1">
    <property type="entry name" value="CBB3-TYPE CYTOCHROME C OXIDASE SUBUNIT FIXP"/>
    <property type="match status" value="1"/>
</dbReference>
<dbReference type="OrthoDB" id="9779283at2"/>
<dbReference type="GO" id="GO:0033797">
    <property type="term" value="F:selenate reductase activity"/>
    <property type="evidence" value="ECO:0007669"/>
    <property type="project" value="UniProtKB-EC"/>
</dbReference>
<dbReference type="PROSITE" id="PS51007">
    <property type="entry name" value="CYTC"/>
    <property type="match status" value="2"/>
</dbReference>
<keyword evidence="10" id="KW-1185">Reference proteome</keyword>
<dbReference type="Gene3D" id="2.60.40.1190">
    <property type="match status" value="1"/>
</dbReference>
<dbReference type="SUPFAM" id="SSF46626">
    <property type="entry name" value="Cytochrome c"/>
    <property type="match status" value="2"/>
</dbReference>
<dbReference type="PANTHER" id="PTHR33751">
    <property type="entry name" value="CBB3-TYPE CYTOCHROME C OXIDASE SUBUNIT FIXP"/>
    <property type="match status" value="1"/>
</dbReference>
<keyword evidence="9" id="KW-0560">Oxidoreductase</keyword>
<evidence type="ECO:0000259" key="8">
    <source>
        <dbReference type="PROSITE" id="PS51007"/>
    </source>
</evidence>
<dbReference type="InterPro" id="IPR019020">
    <property type="entry name" value="Cyt-c552/DMSO_Rdtase_haem-bd"/>
</dbReference>
<dbReference type="EMBL" id="CP015136">
    <property type="protein sequence ID" value="AMY12045.1"/>
    <property type="molecule type" value="Genomic_DNA"/>
</dbReference>
<dbReference type="GO" id="GO:0020037">
    <property type="term" value="F:heme binding"/>
    <property type="evidence" value="ECO:0007669"/>
    <property type="project" value="InterPro"/>
</dbReference>
<evidence type="ECO:0000256" key="5">
    <source>
        <dbReference type="ARBA" id="ARBA00023004"/>
    </source>
</evidence>
<dbReference type="Pfam" id="PF13442">
    <property type="entry name" value="Cytochrome_CBB3"/>
    <property type="match status" value="1"/>
</dbReference>
<dbReference type="GO" id="GO:0009055">
    <property type="term" value="F:electron transfer activity"/>
    <property type="evidence" value="ECO:0007669"/>
    <property type="project" value="InterPro"/>
</dbReference>
<evidence type="ECO:0000256" key="3">
    <source>
        <dbReference type="ARBA" id="ARBA00022723"/>
    </source>
</evidence>
<evidence type="ECO:0000313" key="9">
    <source>
        <dbReference type="EMBL" id="AMY12045.1"/>
    </source>
</evidence>
<dbReference type="GO" id="GO:0046872">
    <property type="term" value="F:metal ion binding"/>
    <property type="evidence" value="ECO:0007669"/>
    <property type="project" value="UniProtKB-KW"/>
</dbReference>
<reference evidence="10" key="2">
    <citation type="submission" date="2016-04" db="EMBL/GenBank/DDBJ databases">
        <title>First Complete Genome Sequence of a Subdivision 6 Acidobacterium.</title>
        <authorList>
            <person name="Huang S."/>
            <person name="Vieira S."/>
            <person name="Bunk B."/>
            <person name="Riedel T."/>
            <person name="Sproeer C."/>
            <person name="Overmann J."/>
        </authorList>
    </citation>
    <scope>NUCLEOTIDE SEQUENCE [LARGE SCALE GENOMIC DNA]</scope>
    <source>
        <strain evidence="10">DSM 100886 HEG_-6_39</strain>
    </source>
</reference>
<dbReference type="AlphaFoldDB" id="A0A143PTR7"/>
<evidence type="ECO:0000256" key="1">
    <source>
        <dbReference type="ARBA" id="ARBA00022448"/>
    </source>
</evidence>
<keyword evidence="2 6" id="KW-0349">Heme</keyword>
<keyword evidence="1" id="KW-0813">Transport</keyword>
<reference evidence="9 10" key="1">
    <citation type="journal article" date="2016" name="Genome Announc.">
        <title>First Complete Genome Sequence of a Subdivision 6 Acidobacterium Strain.</title>
        <authorList>
            <person name="Huang S."/>
            <person name="Vieira S."/>
            <person name="Bunk B."/>
            <person name="Riedel T."/>
            <person name="Sproer C."/>
            <person name="Overmann J."/>
        </authorList>
    </citation>
    <scope>NUCLEOTIDE SEQUENCE [LARGE SCALE GENOMIC DNA]</scope>
    <source>
        <strain evidence="10">DSM 100886 HEG_-6_39</strain>
    </source>
</reference>